<reference evidence="1" key="1">
    <citation type="submission" date="2012-04" db="EMBL/GenBank/DDBJ databases">
        <title>The Genome Sequence of Loa loa.</title>
        <authorList>
            <consortium name="The Broad Institute Genome Sequencing Platform"/>
            <consortium name="Broad Institute Genome Sequencing Center for Infectious Disease"/>
            <person name="Nutman T.B."/>
            <person name="Fink D.L."/>
            <person name="Russ C."/>
            <person name="Young S."/>
            <person name="Zeng Q."/>
            <person name="Gargeya S."/>
            <person name="Alvarado L."/>
            <person name="Berlin A."/>
            <person name="Chapman S.B."/>
            <person name="Chen Z."/>
            <person name="Freedman E."/>
            <person name="Gellesch M."/>
            <person name="Goldberg J."/>
            <person name="Griggs A."/>
            <person name="Gujja S."/>
            <person name="Heilman E.R."/>
            <person name="Heiman D."/>
            <person name="Howarth C."/>
            <person name="Mehta T."/>
            <person name="Neiman D."/>
            <person name="Pearson M."/>
            <person name="Roberts A."/>
            <person name="Saif S."/>
            <person name="Shea T."/>
            <person name="Shenoy N."/>
            <person name="Sisk P."/>
            <person name="Stolte C."/>
            <person name="Sykes S."/>
            <person name="White J."/>
            <person name="Yandava C."/>
            <person name="Haas B."/>
            <person name="Henn M.R."/>
            <person name="Nusbaum C."/>
            <person name="Birren B."/>
        </authorList>
    </citation>
    <scope>NUCLEOTIDE SEQUENCE [LARGE SCALE GENOMIC DNA]</scope>
</reference>
<name>A0A1S0UHD1_LOALO</name>
<accession>A0A1S0UHD1</accession>
<dbReference type="InParanoid" id="A0A1S0UHD1"/>
<gene>
    <name evidence="1" type="ORF">LOAG_17955</name>
</gene>
<dbReference type="EMBL" id="JH712225">
    <property type="protein sequence ID" value="EJD74778.1"/>
    <property type="molecule type" value="Genomic_DNA"/>
</dbReference>
<organism evidence="1">
    <name type="scientific">Loa loa</name>
    <name type="common">Eye worm</name>
    <name type="synonym">Filaria loa</name>
    <dbReference type="NCBI Taxonomy" id="7209"/>
    <lineage>
        <taxon>Eukaryota</taxon>
        <taxon>Metazoa</taxon>
        <taxon>Ecdysozoa</taxon>
        <taxon>Nematoda</taxon>
        <taxon>Chromadorea</taxon>
        <taxon>Rhabditida</taxon>
        <taxon>Spirurina</taxon>
        <taxon>Spiruromorpha</taxon>
        <taxon>Filarioidea</taxon>
        <taxon>Onchocercidae</taxon>
        <taxon>Loa</taxon>
    </lineage>
</organism>
<dbReference type="AlphaFoldDB" id="A0A1S0UHD1"/>
<evidence type="ECO:0000313" key="1">
    <source>
        <dbReference type="EMBL" id="EJD74778.1"/>
    </source>
</evidence>
<sequence length="79" mass="9524">MPRCTYSYAYSQTLNRTSCPDIHPYTQAYTHIHTYTHTYTHTHTHIYIYIYSCIVDQDRQKQLIDAPPCIIEIIQWTRK</sequence>
<dbReference type="RefSeq" id="XP_020305675.1">
    <property type="nucleotide sequence ID" value="XM_020450623.1"/>
</dbReference>
<dbReference type="GeneID" id="31251799"/>
<dbReference type="KEGG" id="loa:LOAG_17955"/>
<protein>
    <submittedName>
        <fullName evidence="1">Uncharacterized protein</fullName>
    </submittedName>
</protein>
<proteinExistence type="predicted"/>
<dbReference type="CTD" id="31251799"/>